<dbReference type="InterPro" id="IPR037523">
    <property type="entry name" value="VOC_core"/>
</dbReference>
<dbReference type="Proteomes" id="UP000316806">
    <property type="component" value="Chromosome"/>
</dbReference>
<gene>
    <name evidence="2" type="ORF">FH965_35440</name>
</gene>
<name>A0A516RHR4_STRST</name>
<dbReference type="InterPro" id="IPR029068">
    <property type="entry name" value="Glyas_Bleomycin-R_OHBP_Dase"/>
</dbReference>
<evidence type="ECO:0000313" key="2">
    <source>
        <dbReference type="EMBL" id="QDQ15198.1"/>
    </source>
</evidence>
<feature type="domain" description="VOC" evidence="1">
    <location>
        <begin position="137"/>
        <end position="253"/>
    </location>
</feature>
<dbReference type="EMBL" id="CP040916">
    <property type="protein sequence ID" value="QDQ15198.1"/>
    <property type="molecule type" value="Genomic_DNA"/>
</dbReference>
<dbReference type="Pfam" id="PF18029">
    <property type="entry name" value="Glyoxalase_6"/>
    <property type="match status" value="2"/>
</dbReference>
<feature type="domain" description="VOC" evidence="1">
    <location>
        <begin position="8"/>
        <end position="124"/>
    </location>
</feature>
<evidence type="ECO:0000313" key="3">
    <source>
        <dbReference type="Proteomes" id="UP000316806"/>
    </source>
</evidence>
<dbReference type="SUPFAM" id="SSF54593">
    <property type="entry name" value="Glyoxalase/Bleomycin resistance protein/Dihydroxybiphenyl dioxygenase"/>
    <property type="match status" value="2"/>
</dbReference>
<dbReference type="InterPro" id="IPR052164">
    <property type="entry name" value="Anthracycline_SecMetBiosynth"/>
</dbReference>
<protein>
    <submittedName>
        <fullName evidence="2">VOC family protein</fullName>
    </submittedName>
</protein>
<dbReference type="Gene3D" id="3.10.180.10">
    <property type="entry name" value="2,3-Dihydroxybiphenyl 1,2-Dioxygenase, domain 1"/>
    <property type="match status" value="2"/>
</dbReference>
<proteinExistence type="predicted"/>
<accession>A0A516RHR4</accession>
<organism evidence="2 3">
    <name type="scientific">Streptomyces spectabilis</name>
    <dbReference type="NCBI Taxonomy" id="68270"/>
    <lineage>
        <taxon>Bacteria</taxon>
        <taxon>Bacillati</taxon>
        <taxon>Actinomycetota</taxon>
        <taxon>Actinomycetes</taxon>
        <taxon>Kitasatosporales</taxon>
        <taxon>Streptomycetaceae</taxon>
        <taxon>Streptomyces</taxon>
    </lineage>
</organism>
<sequence length="256" mass="26762">MEAPPLDMVFGFEIDTSDAQAVEDFYGPWLGWTFEPEPAPSADGTALTRVTAPGARAPMGQIRQRPAAAEGISLRVESADVAADAVRLQQLGAKVVTPAAQDGDGTVRARITDPRGNLLTLVAPAGGLSPQAPRPGAMAQFELSTTDLEATRAFYSAAFGWTFQYDPGSVGTPYHGIQTRGPIPTGGAYDHSGDPQAPEFATISVLAADVPDTLARAIALGAKADDEPRSTAYGLVFARLIDPRGNRVGLFSLPQG</sequence>
<dbReference type="PROSITE" id="PS51819">
    <property type="entry name" value="VOC"/>
    <property type="match status" value="2"/>
</dbReference>
<dbReference type="PANTHER" id="PTHR33993:SF14">
    <property type="entry name" value="GB|AAF24581.1"/>
    <property type="match status" value="1"/>
</dbReference>
<reference evidence="2 3" key="1">
    <citation type="journal article" date="2019" name="J. Ind. Microbiol. Biotechnol.">
        <title>The complete genomic sequence of Streptomyces spectabilis NRRL-2792 and identification of secondary metabolite biosynthetic gene clusters.</title>
        <authorList>
            <person name="Sinha A."/>
            <person name="Phillips-Salemka S."/>
            <person name="Niraula T.A."/>
            <person name="Short K.A."/>
            <person name="Niraula N.P."/>
        </authorList>
    </citation>
    <scope>NUCLEOTIDE SEQUENCE [LARGE SCALE GENOMIC DNA]</scope>
    <source>
        <strain evidence="2 3">NRRL 2792</strain>
    </source>
</reference>
<evidence type="ECO:0000259" key="1">
    <source>
        <dbReference type="PROSITE" id="PS51819"/>
    </source>
</evidence>
<dbReference type="InterPro" id="IPR041581">
    <property type="entry name" value="Glyoxalase_6"/>
</dbReference>
<dbReference type="AlphaFoldDB" id="A0A516RHR4"/>
<dbReference type="RefSeq" id="WP_144322401.1">
    <property type="nucleotide sequence ID" value="NZ_CP040916.1"/>
</dbReference>
<dbReference type="PANTHER" id="PTHR33993">
    <property type="entry name" value="GLYOXALASE-RELATED"/>
    <property type="match status" value="1"/>
</dbReference>